<feature type="non-terminal residue" evidence="1">
    <location>
        <position position="75"/>
    </location>
</feature>
<evidence type="ECO:0000313" key="2">
    <source>
        <dbReference type="Proteomes" id="UP000789920"/>
    </source>
</evidence>
<accession>A0ACA9T041</accession>
<name>A0ACA9T041_9GLOM</name>
<proteinExistence type="predicted"/>
<comment type="caution">
    <text evidence="1">The sequence shown here is derived from an EMBL/GenBank/DDBJ whole genome shotgun (WGS) entry which is preliminary data.</text>
</comment>
<feature type="non-terminal residue" evidence="1">
    <location>
        <position position="1"/>
    </location>
</feature>
<sequence length="75" mass="8573">LESASAFLLRLSISPTLFTAPTYPFLHITTSRTALLSLGPYLRFSKMLRHVTKHEYPPDGGTYYLRQNKMAVKKE</sequence>
<gene>
    <name evidence="1" type="ORF">RPERSI_LOCUS36807</name>
</gene>
<protein>
    <submittedName>
        <fullName evidence="1">32606_t:CDS:1</fullName>
    </submittedName>
</protein>
<organism evidence="1 2">
    <name type="scientific">Racocetra persica</name>
    <dbReference type="NCBI Taxonomy" id="160502"/>
    <lineage>
        <taxon>Eukaryota</taxon>
        <taxon>Fungi</taxon>
        <taxon>Fungi incertae sedis</taxon>
        <taxon>Mucoromycota</taxon>
        <taxon>Glomeromycotina</taxon>
        <taxon>Glomeromycetes</taxon>
        <taxon>Diversisporales</taxon>
        <taxon>Gigasporaceae</taxon>
        <taxon>Racocetra</taxon>
    </lineage>
</organism>
<dbReference type="EMBL" id="CAJVQC010179003">
    <property type="protein sequence ID" value="CAG8851931.1"/>
    <property type="molecule type" value="Genomic_DNA"/>
</dbReference>
<keyword evidence="2" id="KW-1185">Reference proteome</keyword>
<dbReference type="Proteomes" id="UP000789920">
    <property type="component" value="Unassembled WGS sequence"/>
</dbReference>
<reference evidence="1" key="1">
    <citation type="submission" date="2021-06" db="EMBL/GenBank/DDBJ databases">
        <authorList>
            <person name="Kallberg Y."/>
            <person name="Tangrot J."/>
            <person name="Rosling A."/>
        </authorList>
    </citation>
    <scope>NUCLEOTIDE SEQUENCE</scope>
    <source>
        <strain evidence="1">MA461A</strain>
    </source>
</reference>
<evidence type="ECO:0000313" key="1">
    <source>
        <dbReference type="EMBL" id="CAG8851931.1"/>
    </source>
</evidence>